<evidence type="ECO:0000313" key="3">
    <source>
        <dbReference type="Proteomes" id="UP000284842"/>
    </source>
</evidence>
<feature type="region of interest" description="Disordered" evidence="1">
    <location>
        <begin position="348"/>
        <end position="390"/>
    </location>
</feature>
<gene>
    <name evidence="2" type="ORF">CVT24_007583</name>
</gene>
<evidence type="ECO:0000313" key="2">
    <source>
        <dbReference type="EMBL" id="PPQ68698.1"/>
    </source>
</evidence>
<feature type="compositionally biased region" description="Basic and acidic residues" evidence="1">
    <location>
        <begin position="379"/>
        <end position="390"/>
    </location>
</feature>
<feature type="compositionally biased region" description="Low complexity" evidence="1">
    <location>
        <begin position="1659"/>
        <end position="1672"/>
    </location>
</feature>
<name>A0A409VR30_9AGAR</name>
<proteinExistence type="predicted"/>
<reference evidence="2 3" key="1">
    <citation type="journal article" date="2018" name="Evol. Lett.">
        <title>Horizontal gene cluster transfer increased hallucinogenic mushroom diversity.</title>
        <authorList>
            <person name="Reynolds H.T."/>
            <person name="Vijayakumar V."/>
            <person name="Gluck-Thaler E."/>
            <person name="Korotkin H.B."/>
            <person name="Matheny P.B."/>
            <person name="Slot J.C."/>
        </authorList>
    </citation>
    <scope>NUCLEOTIDE SEQUENCE [LARGE SCALE GENOMIC DNA]</scope>
    <source>
        <strain evidence="2 3">2629</strain>
    </source>
</reference>
<feature type="region of interest" description="Disordered" evidence="1">
    <location>
        <begin position="606"/>
        <end position="629"/>
    </location>
</feature>
<feature type="region of interest" description="Disordered" evidence="1">
    <location>
        <begin position="975"/>
        <end position="1031"/>
    </location>
</feature>
<keyword evidence="3" id="KW-1185">Reference proteome</keyword>
<feature type="compositionally biased region" description="Basic and acidic residues" evidence="1">
    <location>
        <begin position="980"/>
        <end position="1020"/>
    </location>
</feature>
<comment type="caution">
    <text evidence="2">The sequence shown here is derived from an EMBL/GenBank/DDBJ whole genome shotgun (WGS) entry which is preliminary data.</text>
</comment>
<feature type="compositionally biased region" description="Acidic residues" evidence="1">
    <location>
        <begin position="357"/>
        <end position="373"/>
    </location>
</feature>
<dbReference type="Proteomes" id="UP000284842">
    <property type="component" value="Unassembled WGS sequence"/>
</dbReference>
<dbReference type="InParanoid" id="A0A409VR30"/>
<dbReference type="EMBL" id="NHTK01006002">
    <property type="protein sequence ID" value="PPQ68698.1"/>
    <property type="molecule type" value="Genomic_DNA"/>
</dbReference>
<feature type="region of interest" description="Disordered" evidence="1">
    <location>
        <begin position="1135"/>
        <end position="1190"/>
    </location>
</feature>
<feature type="compositionally biased region" description="Polar residues" evidence="1">
    <location>
        <begin position="1144"/>
        <end position="1181"/>
    </location>
</feature>
<evidence type="ECO:0000256" key="1">
    <source>
        <dbReference type="SAM" id="MobiDB-lite"/>
    </source>
</evidence>
<accession>A0A409VR30</accession>
<feature type="compositionally biased region" description="Basic and acidic residues" evidence="1">
    <location>
        <begin position="615"/>
        <end position="628"/>
    </location>
</feature>
<sequence>MVISHNEDVQLFPEYSPTLPSSDTSFYGRDSLLGYYISHGSLTTLTLNSMEEIPMITILSSPTLTTLILNGCTIQDNFSMPPSSAISSGFNLVEYHSVETRENSLFLLSFCSNLQLLYFDPESSYQVGNESKQVRARGAKVMQHLPFSRLVDAEFGGEVVDWDSFYRPAEKKGKLAFPELKRVRFSLDMYHGDLDDYRLNEVHKMFEHMPALVQLHLCGPSVALLELDECVPAFRDTLKILSIDWEFPYDPPGEESCPYLDYGVDSLSLISLPALEIVSLRIDLGRGSFDVKTPKPVLDFEQFSKLHEVFVDNGARNFPMLKVLRVRVSMFQDFEKQDKGITEWGMGAVAGGSGGGGDDETAYEGDGEVEDDTSAVQRKSGDKGKGKAKDDGKGFGIARLLPDDVRERLHDRKFLKRATRKMYEEGVRSIGKDAAFLYIGMFYIQNSPSLYLTDHPCALYTSYVTMSSSLSDAKHIDSSCIFPIELLTEIIKHLAASSKKNAQLKITMKPLCLVSKDFLELCRHYVLREIDIGFIDNGQEASIQRLKSLARLLKDQPSLAQHVRSIVGSFSNPTRSTGPFAIPNSDAALTPFFDLPNVTSIIISHNNPEGYDSDSEGHDSDSEGHDSISEGDEWAPALLLPDTSSYGRDSLLGNYLAHSSSLTTLTLHRMEQIPMVTILSSPTLTALIVNDCCIQDVRTMPPASVISSGFNLVEYHSVQTHENSNFLLSCCSNLQRVFFDSESSYQIGNEPHNSFSILNHVMESLSFSKLTEARFGGRVVDWHSFYLPAETEGEETVAFPQLKTVTFSVDPSYGFLLCDDYRGLHEIYNMLKHMPALTQLYLCGPSTAILELTECVSACQDTLKTLFIDWEFPYKPTSQDYSDIIDLEYSIEELSLIHLPALENVSLRINIGRGSFDIQTPKPKVDCEKLRKLNEVFVVNGPHNFPMLKSLRVTISMSVNFEQHDEGNLEEAAGAVEGGSDDKDDHESAYEGNGKLEDDASVETKKEDKGKGKAKDDCKDLSISQPLPDDEKQKLHKREYLKWVSRRTYEDAVRSIGEDATFMYNGETLALSINWLYSGLMSAYSLPGPVFPLEIFREIIDYVAEPLPPLLDEEQKFNKLDDMFDAHFRIPNRPVFSPDANPDSEPNSLTNTNEIGNEHSTNLPTSSEPAPQETPSTSTTLAAGANRSNTSCSCTICSNSSNTLRSVMSTLSLVSPAFLHICRSYIFSSITIKFPRSTYYPPFIPSVQRLRDLAKLLNDNPLLRRNIQSIKVIFPYREPIAEPQNINFGGGLTPLFHLPNVTFMWVQSKPEENASENCPYPSICFNHAIHNSVDYAKFSDTILYSYLHSPNTRLTTLVVAGLDCVPLEDILSSPTLLRARFLDCAFEDALMYPPGSPTPTFALIEFTAQNPENLPVYLLSLCPQLEGICIFIWDEPDIEFQTSYKVRAGTAVDTATRSSGVDAAVSEADSETDSGETGVLGPRPLLDLHILPFSRLTKAYFGAEQLRFKTFYEEAEKRGVMAFPALEELIMYVDDDVQALLSVYDDDVDGGRKIEQLHRMFYHMPELKKVSINGRTQPARHVYHFDQLCSLAPFPVLEYLRVQFRLTLPKRRMKDKERLLQEERLIETYEDHDFTLLKKFDFAVFSLADPDSRSESSDSDSGSGSTYTSDDE</sequence>
<organism evidence="2 3">
    <name type="scientific">Panaeolus cyanescens</name>
    <dbReference type="NCBI Taxonomy" id="181874"/>
    <lineage>
        <taxon>Eukaryota</taxon>
        <taxon>Fungi</taxon>
        <taxon>Dikarya</taxon>
        <taxon>Basidiomycota</taxon>
        <taxon>Agaricomycotina</taxon>
        <taxon>Agaricomycetes</taxon>
        <taxon>Agaricomycetidae</taxon>
        <taxon>Agaricales</taxon>
        <taxon>Agaricineae</taxon>
        <taxon>Galeropsidaceae</taxon>
        <taxon>Panaeolus</taxon>
    </lineage>
</organism>
<protein>
    <submittedName>
        <fullName evidence="2">Uncharacterized protein</fullName>
    </submittedName>
</protein>
<dbReference type="SUPFAM" id="SSF52047">
    <property type="entry name" value="RNI-like"/>
    <property type="match status" value="1"/>
</dbReference>
<feature type="region of interest" description="Disordered" evidence="1">
    <location>
        <begin position="1649"/>
        <end position="1672"/>
    </location>
</feature>